<feature type="domain" description="LysM" evidence="4">
    <location>
        <begin position="64"/>
        <end position="110"/>
    </location>
</feature>
<dbReference type="AlphaFoldDB" id="A0A8J2IWE4"/>
<dbReference type="PANTHER" id="PTHR34997">
    <property type="entry name" value="AM15"/>
    <property type="match status" value="1"/>
</dbReference>
<organism evidence="5 6">
    <name type="scientific">Fusarium equiseti</name>
    <name type="common">Fusarium scirpi</name>
    <dbReference type="NCBI Taxonomy" id="61235"/>
    <lineage>
        <taxon>Eukaryota</taxon>
        <taxon>Fungi</taxon>
        <taxon>Dikarya</taxon>
        <taxon>Ascomycota</taxon>
        <taxon>Pezizomycotina</taxon>
        <taxon>Sordariomycetes</taxon>
        <taxon>Hypocreomycetidae</taxon>
        <taxon>Hypocreales</taxon>
        <taxon>Nectriaceae</taxon>
        <taxon>Fusarium</taxon>
        <taxon>Fusarium incarnatum-equiseti species complex</taxon>
    </lineage>
</organism>
<protein>
    <recommendedName>
        <fullName evidence="4">LysM domain-containing protein</fullName>
    </recommendedName>
</protein>
<evidence type="ECO:0000313" key="5">
    <source>
        <dbReference type="EMBL" id="CAG7566336.1"/>
    </source>
</evidence>
<evidence type="ECO:0000256" key="1">
    <source>
        <dbReference type="ARBA" id="ARBA00022729"/>
    </source>
</evidence>
<dbReference type="PROSITE" id="PS51782">
    <property type="entry name" value="LYSM"/>
    <property type="match status" value="1"/>
</dbReference>
<name>A0A8J2IWE4_FUSEQ</name>
<feature type="chain" id="PRO_5035221271" description="LysM domain-containing protein" evidence="3">
    <location>
        <begin position="20"/>
        <end position="232"/>
    </location>
</feature>
<comment type="similarity">
    <text evidence="2">Belongs to the secreted LysM effector family.</text>
</comment>
<evidence type="ECO:0000256" key="3">
    <source>
        <dbReference type="SAM" id="SignalP"/>
    </source>
</evidence>
<dbReference type="Proteomes" id="UP000693738">
    <property type="component" value="Unassembled WGS sequence"/>
</dbReference>
<dbReference type="PANTHER" id="PTHR34997:SF2">
    <property type="entry name" value="LYSM DOMAIN-CONTAINING PROTEIN-RELATED"/>
    <property type="match status" value="1"/>
</dbReference>
<evidence type="ECO:0000259" key="4">
    <source>
        <dbReference type="PROSITE" id="PS51782"/>
    </source>
</evidence>
<dbReference type="InterPro" id="IPR018392">
    <property type="entry name" value="LysM"/>
</dbReference>
<gene>
    <name evidence="5" type="ORF">FEQUK3_LOCUS12049</name>
</gene>
<sequence>MKFSTITSLFLANAGLSLAAPADASAKEPSKVLLKATAIESTTGDNGITTPLPIQPGMVKDCDSFHLVQKNEVCLSVTNEYGISFEQFKKWNPTVGDQCEYMWADAYVCTHTVGYTPPKTVRCYGSSIVHPWGADKADALAAANEWCYRGGGGGLYDLYEKRQTCVDAPSGKGSFTFMTKSTAPPTTLGRGLTGGRCRDLLNLGINGCTSGSDGNDGFWMFKAAFMTYKCDE</sequence>
<dbReference type="InterPro" id="IPR052210">
    <property type="entry name" value="LysM1-like"/>
</dbReference>
<comment type="caution">
    <text evidence="5">The sequence shown here is derived from an EMBL/GenBank/DDBJ whole genome shotgun (WGS) entry which is preliminary data.</text>
</comment>
<dbReference type="GO" id="GO:0008061">
    <property type="term" value="F:chitin binding"/>
    <property type="evidence" value="ECO:0007669"/>
    <property type="project" value="InterPro"/>
</dbReference>
<evidence type="ECO:0000256" key="2">
    <source>
        <dbReference type="ARBA" id="ARBA00044955"/>
    </source>
</evidence>
<proteinExistence type="inferred from homology"/>
<dbReference type="CDD" id="cd00118">
    <property type="entry name" value="LysM"/>
    <property type="match status" value="1"/>
</dbReference>
<feature type="signal peptide" evidence="3">
    <location>
        <begin position="1"/>
        <end position="19"/>
    </location>
</feature>
<evidence type="ECO:0000313" key="6">
    <source>
        <dbReference type="Proteomes" id="UP000693738"/>
    </source>
</evidence>
<accession>A0A8J2IWE4</accession>
<keyword evidence="1 3" id="KW-0732">Signal</keyword>
<reference evidence="5" key="1">
    <citation type="submission" date="2021-05" db="EMBL/GenBank/DDBJ databases">
        <authorList>
            <person name="Khan N."/>
        </authorList>
    </citation>
    <scope>NUCLEOTIDE SEQUENCE</scope>
</reference>
<dbReference type="EMBL" id="CAJSTJ010000206">
    <property type="protein sequence ID" value="CAG7566336.1"/>
    <property type="molecule type" value="Genomic_DNA"/>
</dbReference>